<keyword evidence="1" id="KW-0344">Guanine-nucleotide releasing factor</keyword>
<comment type="caution">
    <text evidence="7">The sequence shown here is derived from an EMBL/GenBank/DDBJ whole genome shotgun (WGS) entry which is preliminary data.</text>
</comment>
<gene>
    <name evidence="7" type="ORF">M0812_03215</name>
</gene>
<feature type="compositionally biased region" description="Low complexity" evidence="4">
    <location>
        <begin position="191"/>
        <end position="215"/>
    </location>
</feature>
<dbReference type="Proteomes" id="UP001146793">
    <property type="component" value="Unassembled WGS sequence"/>
</dbReference>
<keyword evidence="3" id="KW-0175">Coiled coil</keyword>
<dbReference type="GO" id="GO:0007264">
    <property type="term" value="P:small GTPase-mediated signal transduction"/>
    <property type="evidence" value="ECO:0007669"/>
    <property type="project" value="InterPro"/>
</dbReference>
<dbReference type="Pfam" id="PF20421">
    <property type="entry name" value="DHR-2_Lobe_C"/>
    <property type="match status" value="1"/>
</dbReference>
<accession>A0AAV8AEU7</accession>
<reference evidence="7" key="1">
    <citation type="submission" date="2022-08" db="EMBL/GenBank/DDBJ databases">
        <title>Novel sulphate-reducing endosymbionts in the free-living metamonad Anaeramoeba.</title>
        <authorList>
            <person name="Jerlstrom-Hultqvist J."/>
            <person name="Cepicka I."/>
            <person name="Gallot-Lavallee L."/>
            <person name="Salas-Leiva D."/>
            <person name="Curtis B.A."/>
            <person name="Zahonova K."/>
            <person name="Pipaliya S."/>
            <person name="Dacks J."/>
            <person name="Roger A.J."/>
        </authorList>
    </citation>
    <scope>NUCLEOTIDE SEQUENCE</scope>
    <source>
        <strain evidence="7">Busselton2</strain>
    </source>
</reference>
<organism evidence="7 8">
    <name type="scientific">Anaeramoeba flamelloides</name>
    <dbReference type="NCBI Taxonomy" id="1746091"/>
    <lineage>
        <taxon>Eukaryota</taxon>
        <taxon>Metamonada</taxon>
        <taxon>Anaeramoebidae</taxon>
        <taxon>Anaeramoeba</taxon>
    </lineage>
</organism>
<dbReference type="InterPro" id="IPR046770">
    <property type="entry name" value="DOCKER_Lobe_B"/>
</dbReference>
<dbReference type="PANTHER" id="PTHR23317">
    <property type="entry name" value="DEDICATOR OF CYTOKINESIS DOCK"/>
    <property type="match status" value="1"/>
</dbReference>
<name>A0AAV8AEU7_9EUKA</name>
<feature type="domain" description="DOCKER" evidence="6">
    <location>
        <begin position="1682"/>
        <end position="2126"/>
    </location>
</feature>
<dbReference type="PROSITE" id="PS51651">
    <property type="entry name" value="DOCKER"/>
    <property type="match status" value="1"/>
</dbReference>
<dbReference type="GO" id="GO:0005085">
    <property type="term" value="F:guanyl-nucleotide exchange factor activity"/>
    <property type="evidence" value="ECO:0007669"/>
    <property type="project" value="UniProtKB-KW"/>
</dbReference>
<dbReference type="InterPro" id="IPR046769">
    <property type="entry name" value="DOCKER_Lobe_A"/>
</dbReference>
<evidence type="ECO:0000313" key="8">
    <source>
        <dbReference type="Proteomes" id="UP001146793"/>
    </source>
</evidence>
<dbReference type="PROSITE" id="PS51650">
    <property type="entry name" value="C2_DOCK"/>
    <property type="match status" value="1"/>
</dbReference>
<dbReference type="InterPro" id="IPR027007">
    <property type="entry name" value="C2_DOCK-type_domain"/>
</dbReference>
<dbReference type="InterPro" id="IPR043162">
    <property type="entry name" value="DOCK_C_lobe_C"/>
</dbReference>
<dbReference type="Gene3D" id="1.20.58.740">
    <property type="match status" value="1"/>
</dbReference>
<dbReference type="Pfam" id="PF14429">
    <property type="entry name" value="DOCK-C2"/>
    <property type="match status" value="1"/>
</dbReference>
<evidence type="ECO:0000256" key="3">
    <source>
        <dbReference type="SAM" id="Coils"/>
    </source>
</evidence>
<dbReference type="InterPro" id="IPR026791">
    <property type="entry name" value="DOCK"/>
</dbReference>
<feature type="coiled-coil region" evidence="3">
    <location>
        <begin position="4"/>
        <end position="38"/>
    </location>
</feature>
<dbReference type="Gene3D" id="1.25.40.410">
    <property type="match status" value="1"/>
</dbReference>
<dbReference type="InterPro" id="IPR046773">
    <property type="entry name" value="DOCKER_Lobe_C"/>
</dbReference>
<evidence type="ECO:0000256" key="4">
    <source>
        <dbReference type="SAM" id="MobiDB-lite"/>
    </source>
</evidence>
<dbReference type="InterPro" id="IPR027357">
    <property type="entry name" value="DOCKER_dom"/>
</dbReference>
<feature type="region of interest" description="Disordered" evidence="4">
    <location>
        <begin position="184"/>
        <end position="251"/>
    </location>
</feature>
<evidence type="ECO:0000259" key="5">
    <source>
        <dbReference type="PROSITE" id="PS51650"/>
    </source>
</evidence>
<evidence type="ECO:0000259" key="6">
    <source>
        <dbReference type="PROSITE" id="PS51651"/>
    </source>
</evidence>
<evidence type="ECO:0000313" key="7">
    <source>
        <dbReference type="EMBL" id="KAJ3451466.1"/>
    </source>
</evidence>
<feature type="domain" description="C2 DOCK-type" evidence="5">
    <location>
        <begin position="605"/>
        <end position="775"/>
    </location>
</feature>
<dbReference type="Gene3D" id="2.60.40.150">
    <property type="entry name" value="C2 domain"/>
    <property type="match status" value="1"/>
</dbReference>
<dbReference type="EMBL" id="JANTQA010000008">
    <property type="protein sequence ID" value="KAJ3451466.1"/>
    <property type="molecule type" value="Genomic_DNA"/>
</dbReference>
<sequence length="2147" mass="255889">MSVLKDLFKEQNGSKEEIEEYENDTQTLELLKKNYLEEFDIPPNFIEISHLDNLNKYGSPLKSSLEELPKTSFFKFCIELLTPTMTKVEWKYRDYYNQNMNKPYKKPFPPLQLSSDRNFEVDYVVDTKEIFDKDISIIDQFLGLNNNNEIENIKKIFDVTIDEEDFGFVNLLNFENIQLDENENQKDLEKQQQQQQQQQKQQRQPQRLWQRQPQPKGKEADKQKPNPRVINRNTQSKDSLKSIRQRKRKKSISIVKKSTSVPVLKSDLKLSLLNSNLKTLLDTNKKIKKEYSNKNFFDTITGIDQSKMNFDERIPTKPYETPTKKIIIFEPMKLHFEFGDYEPFFCSAALYDLDKKSKLSENYYFEVNSEEIRSCEAYNNKIAQKETQVPKAVFQVTEPFDSVYLVIRIEKYFQGNYDTIVGPYMKSKSKLTSQISINKFQKQVQQSCENFNSNLQPFAFTVFHLFGRNQVLLHDLSQGFNLFPIIKIKNFHSDKNLSTYIEQSSKSSTLSKQKIIPGYFRFKIWEQSTFEEDNKKNNYITISPSYKKIIKTELDANKTTKEENDNMSKVVKQNQPKVTKKQVINSIEIQEFNQIPDEMPNNYFVHNLYLYLKKIKLSKRNLKTILIKIEYKQKDELKLPGFPLFYGQINEAKYKTQAYSKIQFQSKKMELYDEIKIKLPLKFTDKEHLLISYYNVEKQKIVNEPFGYSILPISPKNLIQEKRKSLKIFFEIEPTNYLKMVQKSSNEKRNQSTNENEENKKQLKKNNLLIQTKLISTILPKNKLLYKFFMYFQQFKENNQHYQKLLKYSKKINEIPYLIKINYFHIILEMFFNIMKINNEKIQINIFNTLLQFLKKIEEEERNYRSKNYSILQSYLDNYFNYFLRENDQDSNNSSSGNYKNKNTQKKTLNEDQLFFAIFIRIWNNQLLNESKKNKKKIESLYISNSWFLFGLLSKSMIYYLKNNNQNSNTATTTTTTTTNSNKKDFTKKTTNIFSNKFLNDIQQLIQLLRTQVEANTVRSLLTSKSLNKNIAYFCKDILLIINKNTIFNSIKRYLDNLKVKNENLVRLIDLKINFLRIILDNEFYIQLNLPLLYPLNGIKNEFNYLCKKYFLAGLIQQLFSQTLTSVETNQLEICITPIYNLLIQLLIKHERSQKHSVKFKKQIITMYFPYLITLIENSNKIKESSYLIKKKLLTLFLYILNNMNRKYFFDWYLTQNYLKKNKFLDLLLISINLFEYMPEGQFNQNLEDGNQDSSKNEKNALEINYNNNDNTANVFNNKINRNEKTQNNNEKNPNMNLTTEQFAKLNKNITSGFKTISFKNNNRKQNQDKTSVLDDFDYLTNNSNDKNKINDLLFNTNKTPTKQQNNKSSIQQLEDAIHKKPKHIKSNSFRKKSLINQNKINPSQARKWTQVKYKPPLKKKKKFQDKTLKKEDFTKLKTQILKNKKYFIQMNLIIVTILEDLLVELEPDLKKNENNMFQKSNSFGYSGSRTESDFNENKLANNKFIYKIFEIFFIILKKNNAYFIINYILKTLTYFIFTFPNTFFLNNNRQFLGVLCRTVFPLILYHNNETRSFANTFLFVLVLINYQLSKDLSNIRIQFSSALDQLVSNINKIYEKKELLFFKKFFSIFKKLSLKQKDTVFKQKIKELLDYLLAIFLDSLKVYDYRKEPEMHADLLLRIANGYNKLPNIKFGWLTKLEMLMIEQNNYGEAAMIMINKCAMILEFIKYVLPNLKWLPNEGAKIFEIINPSILEGCYILNAGENENENEKNFLPDFNYIDLDVFSEEGLVECLETAIDYLRRAQYFEMSSEIFQILFQIHKFRRDYISISQSYNWLKKDYDVLIKEMFDFPRNFGHYYRIGFYGEKFGENDKAEFIYKFKEEVMIFDLKSIFEKKFQYLNKNNNLIFLDSKIPSNFKFEKQKCYILLTTVYPYFSEEESKKRITTFEKKNIVNQFYYEEHYTLSKKQNSESVKDSCVKKTILTTKYYFPYMKTRLKVINKEIIDFSPIQVAIEDIKKKNLQFEIEFNKFEPRINTLQSILLGTLLTQVNVGPLEYVKAFLKRPKDFNSLHLKELQATFSQFIYWIHKAMNLHSYKVGNVQSELQEKLEEAFIAFKNKVIPWIGEHRKNYSHDPKENFKFAFYKKISLI</sequence>
<evidence type="ECO:0000256" key="2">
    <source>
        <dbReference type="PROSITE-ProRule" id="PRU00983"/>
    </source>
</evidence>
<protein>
    <submittedName>
        <fullName evidence="7">Dedicator of cytokinesis dock</fullName>
    </submittedName>
</protein>
<proteinExistence type="inferred from homology"/>
<comment type="similarity">
    <text evidence="2">Belongs to the DOCK family.</text>
</comment>
<evidence type="ECO:0000256" key="1">
    <source>
        <dbReference type="ARBA" id="ARBA00022658"/>
    </source>
</evidence>
<dbReference type="Pfam" id="PF20422">
    <property type="entry name" value="DHR-2_Lobe_B"/>
    <property type="match status" value="1"/>
</dbReference>
<dbReference type="InterPro" id="IPR043161">
    <property type="entry name" value="DOCK_C_lobe_A"/>
</dbReference>
<dbReference type="Pfam" id="PF06920">
    <property type="entry name" value="DHR-2_Lobe_A"/>
    <property type="match status" value="1"/>
</dbReference>
<dbReference type="PANTHER" id="PTHR23317:SF76">
    <property type="entry name" value="LD20667P"/>
    <property type="match status" value="1"/>
</dbReference>
<dbReference type="InterPro" id="IPR035892">
    <property type="entry name" value="C2_domain_sf"/>
</dbReference>